<reference evidence="2" key="1">
    <citation type="journal article" date="2022" name="bioRxiv">
        <title>Sequencing and chromosome-scale assembly of the giantPleurodeles waltlgenome.</title>
        <authorList>
            <person name="Brown T."/>
            <person name="Elewa A."/>
            <person name="Iarovenko S."/>
            <person name="Subramanian E."/>
            <person name="Araus A.J."/>
            <person name="Petzold A."/>
            <person name="Susuki M."/>
            <person name="Suzuki K.-i.T."/>
            <person name="Hayashi T."/>
            <person name="Toyoda A."/>
            <person name="Oliveira C."/>
            <person name="Osipova E."/>
            <person name="Leigh N.D."/>
            <person name="Simon A."/>
            <person name="Yun M.H."/>
        </authorList>
    </citation>
    <scope>NUCLEOTIDE SEQUENCE</scope>
    <source>
        <strain evidence="2">20211129_DDA</strain>
        <tissue evidence="2">Liver</tissue>
    </source>
</reference>
<feature type="region of interest" description="Disordered" evidence="1">
    <location>
        <begin position="1"/>
        <end position="20"/>
    </location>
</feature>
<accession>A0AAV7WSS6</accession>
<organism evidence="2 3">
    <name type="scientific">Pleurodeles waltl</name>
    <name type="common">Iberian ribbed newt</name>
    <dbReference type="NCBI Taxonomy" id="8319"/>
    <lineage>
        <taxon>Eukaryota</taxon>
        <taxon>Metazoa</taxon>
        <taxon>Chordata</taxon>
        <taxon>Craniata</taxon>
        <taxon>Vertebrata</taxon>
        <taxon>Euteleostomi</taxon>
        <taxon>Amphibia</taxon>
        <taxon>Batrachia</taxon>
        <taxon>Caudata</taxon>
        <taxon>Salamandroidea</taxon>
        <taxon>Salamandridae</taxon>
        <taxon>Pleurodelinae</taxon>
        <taxon>Pleurodeles</taxon>
    </lineage>
</organism>
<comment type="caution">
    <text evidence="2">The sequence shown here is derived from an EMBL/GenBank/DDBJ whole genome shotgun (WGS) entry which is preliminary data.</text>
</comment>
<feature type="compositionally biased region" description="Polar residues" evidence="1">
    <location>
        <begin position="224"/>
        <end position="237"/>
    </location>
</feature>
<sequence>MQSCAQASRPPSRPGGRFQHRAHFAVTRGALSRLAPSCESTPQSGLRSARQRRFFAQLFTGPSGARNLGVRHLRDLGHAPYTIPSYEDPDPDLLEEWAENAKESSLNMMKVLIKYASKERVKILEEIDQLTKEILTIVTPGNFEEVKANLDKKLIKYEEDITAKKLRKFLRDFKDYQSGRILTFHRKYDYMYSDEYREPLPDMRKDTIGIEVHESEESDVSDSNYSDTTDASTSSKIMGSDKNIDRANFLTQFRLLN</sequence>
<dbReference type="Proteomes" id="UP001066276">
    <property type="component" value="Chromosome 1_1"/>
</dbReference>
<evidence type="ECO:0000256" key="1">
    <source>
        <dbReference type="SAM" id="MobiDB-lite"/>
    </source>
</evidence>
<dbReference type="AlphaFoldDB" id="A0AAV7WSS6"/>
<proteinExistence type="predicted"/>
<gene>
    <name evidence="2" type="ORF">NDU88_003422</name>
</gene>
<evidence type="ECO:0000313" key="2">
    <source>
        <dbReference type="EMBL" id="KAJ1215815.1"/>
    </source>
</evidence>
<evidence type="ECO:0000313" key="3">
    <source>
        <dbReference type="Proteomes" id="UP001066276"/>
    </source>
</evidence>
<feature type="region of interest" description="Disordered" evidence="1">
    <location>
        <begin position="212"/>
        <end position="237"/>
    </location>
</feature>
<keyword evidence="3" id="KW-1185">Reference proteome</keyword>
<dbReference type="EMBL" id="JANPWB010000001">
    <property type="protein sequence ID" value="KAJ1215815.1"/>
    <property type="molecule type" value="Genomic_DNA"/>
</dbReference>
<name>A0AAV7WSS6_PLEWA</name>
<protein>
    <submittedName>
        <fullName evidence="2">Uncharacterized protein</fullName>
    </submittedName>
</protein>